<evidence type="ECO:0000313" key="2">
    <source>
        <dbReference type="EMBL" id="MBO3743207.1"/>
    </source>
</evidence>
<dbReference type="InterPro" id="IPR024047">
    <property type="entry name" value="MM3350-like_sf"/>
</dbReference>
<feature type="domain" description="Plasmid pRiA4b Orf3-like" evidence="1">
    <location>
        <begin position="325"/>
        <end position="493"/>
    </location>
</feature>
<keyword evidence="3" id="KW-1185">Reference proteome</keyword>
<sequence length="505" mass="54865">MSPASRGRKKRSRSTGQRVVRQVVAGPATCHCPDCSGERLEPLDLVADLLDDGNPLLEVEEAVEAEMFAAGLLAMGHLAGAGFAEAVASVIVPELERTATPAALAVLHAIALVDDGPAAAEAVARLEPAGLAAPRWLAEARMPVTPGVYRRFAEPSGQTSSVLIGTFERAGRADGFAVNVDDSDCHAAVDVVLFPGEALDQVLATIEGSAREHELPITGVHLDPAEFRWQVERALSARAAHDDDLAPDEIAAEYEDGDEPGYHHVAMLLRARVRTLPEPSRPAAEHLDDEIELFTRIATEASPRRRAPRAKLPAKRKKSDGPAPIFQLKVSLRDAKPPIWRRLEVPADTGLADLHTIIQIAFDWDDSHLHAFETGYGTFGLADPELGHQAERPVTLEQVAAGAGGRIRYTYDFGDGWEHDILVEKVLERGSEQYPRCTGGRRAAPPDDCGGIWGYQRLIEILDDAAHPEHAEMREWLGLDQTDEFRPARFDAAEVTRSLAAGFKR</sequence>
<gene>
    <name evidence="2" type="ORF">J5X75_37485</name>
</gene>
<name>A0ABS3UXA0_9ACTN</name>
<evidence type="ECO:0000313" key="3">
    <source>
        <dbReference type="Proteomes" id="UP000679690"/>
    </source>
</evidence>
<evidence type="ECO:0000259" key="1">
    <source>
        <dbReference type="Pfam" id="PF07929"/>
    </source>
</evidence>
<dbReference type="InterPro" id="IPR012912">
    <property type="entry name" value="Plasmid_pRiA4b_Orf3-like"/>
</dbReference>
<proteinExistence type="predicted"/>
<protein>
    <submittedName>
        <fullName evidence="2">Plasmid pRiA4b ORF-3 family protein</fullName>
    </submittedName>
</protein>
<dbReference type="PANTHER" id="PTHR41878">
    <property type="entry name" value="LEXA REPRESSOR-RELATED"/>
    <property type="match status" value="1"/>
</dbReference>
<organism evidence="2 3">
    <name type="scientific">Actinoplanes flavus</name>
    <dbReference type="NCBI Taxonomy" id="2820290"/>
    <lineage>
        <taxon>Bacteria</taxon>
        <taxon>Bacillati</taxon>
        <taxon>Actinomycetota</taxon>
        <taxon>Actinomycetes</taxon>
        <taxon>Micromonosporales</taxon>
        <taxon>Micromonosporaceae</taxon>
        <taxon>Actinoplanes</taxon>
    </lineage>
</organism>
<dbReference type="RefSeq" id="WP_208472391.1">
    <property type="nucleotide sequence ID" value="NZ_JAGFNS010000035.1"/>
</dbReference>
<comment type="caution">
    <text evidence="2">The sequence shown here is derived from an EMBL/GenBank/DDBJ whole genome shotgun (WGS) entry which is preliminary data.</text>
</comment>
<dbReference type="PANTHER" id="PTHR41878:SF1">
    <property type="entry name" value="TNPR PROTEIN"/>
    <property type="match status" value="1"/>
</dbReference>
<reference evidence="2 3" key="1">
    <citation type="submission" date="2021-03" db="EMBL/GenBank/DDBJ databases">
        <title>Actinoplanes flavus sp. nov., a novel actinomycete isolated from Coconut Palm rhizosphere soil.</title>
        <authorList>
            <person name="Luo X."/>
        </authorList>
    </citation>
    <scope>NUCLEOTIDE SEQUENCE [LARGE SCALE GENOMIC DNA]</scope>
    <source>
        <strain evidence="2 3">NEAU-H7</strain>
    </source>
</reference>
<dbReference type="Pfam" id="PF07929">
    <property type="entry name" value="PRiA4_ORF3"/>
    <property type="match status" value="1"/>
</dbReference>
<dbReference type="SUPFAM" id="SSF159941">
    <property type="entry name" value="MM3350-like"/>
    <property type="match status" value="1"/>
</dbReference>
<accession>A0ABS3UXA0</accession>
<dbReference type="EMBL" id="JAGFNS010000035">
    <property type="protein sequence ID" value="MBO3743207.1"/>
    <property type="molecule type" value="Genomic_DNA"/>
</dbReference>
<dbReference type="Proteomes" id="UP000679690">
    <property type="component" value="Unassembled WGS sequence"/>
</dbReference>
<dbReference type="Gene3D" id="3.10.290.30">
    <property type="entry name" value="MM3350-like"/>
    <property type="match status" value="1"/>
</dbReference>